<keyword evidence="3" id="KW-1185">Reference proteome</keyword>
<reference evidence="2 3" key="1">
    <citation type="journal article" date="2018" name="BMC Genomics">
        <title>Comparative genome analyses reveal sequence features reflecting distinct modes of host-adaptation between dicot and monocot powdery mildew.</title>
        <authorList>
            <person name="Wu Y."/>
            <person name="Ma X."/>
            <person name="Pan Z."/>
            <person name="Kale S.D."/>
            <person name="Song Y."/>
            <person name="King H."/>
            <person name="Zhang Q."/>
            <person name="Presley C."/>
            <person name="Deng X."/>
            <person name="Wei C.I."/>
            <person name="Xiao S."/>
        </authorList>
    </citation>
    <scope>NUCLEOTIDE SEQUENCE [LARGE SCALE GENOMIC DNA]</scope>
    <source>
        <strain evidence="2">UMSG2</strain>
    </source>
</reference>
<organism evidence="2 3">
    <name type="scientific">Erysiphe neolycopersici</name>
    <dbReference type="NCBI Taxonomy" id="212602"/>
    <lineage>
        <taxon>Eukaryota</taxon>
        <taxon>Fungi</taxon>
        <taxon>Dikarya</taxon>
        <taxon>Ascomycota</taxon>
        <taxon>Pezizomycotina</taxon>
        <taxon>Leotiomycetes</taxon>
        <taxon>Erysiphales</taxon>
        <taxon>Erysiphaceae</taxon>
        <taxon>Erysiphe</taxon>
    </lineage>
</organism>
<dbReference type="AlphaFoldDB" id="A0A420HDG1"/>
<feature type="region of interest" description="Disordered" evidence="1">
    <location>
        <begin position="48"/>
        <end position="67"/>
    </location>
</feature>
<sequence>MSNPPPSIGGHHASANQSTDNIIKNVTLSLTDDQLSKLLNIININEAPVHKCRSDPDPSSKKKKPSS</sequence>
<dbReference type="EMBL" id="MCFK01008920">
    <property type="protein sequence ID" value="RKF55490.1"/>
    <property type="molecule type" value="Genomic_DNA"/>
</dbReference>
<name>A0A420HDG1_9PEZI</name>
<accession>A0A420HDG1</accession>
<comment type="caution">
    <text evidence="2">The sequence shown here is derived from an EMBL/GenBank/DDBJ whole genome shotgun (WGS) entry which is preliminary data.</text>
</comment>
<evidence type="ECO:0000313" key="3">
    <source>
        <dbReference type="Proteomes" id="UP000286134"/>
    </source>
</evidence>
<gene>
    <name evidence="2" type="ORF">OnM2_089048</name>
</gene>
<protein>
    <submittedName>
        <fullName evidence="2">Uncharacterized protein</fullName>
    </submittedName>
</protein>
<proteinExistence type="predicted"/>
<evidence type="ECO:0000256" key="1">
    <source>
        <dbReference type="SAM" id="MobiDB-lite"/>
    </source>
</evidence>
<dbReference type="Proteomes" id="UP000286134">
    <property type="component" value="Unassembled WGS sequence"/>
</dbReference>
<feature type="compositionally biased region" description="Basic and acidic residues" evidence="1">
    <location>
        <begin position="48"/>
        <end position="60"/>
    </location>
</feature>
<evidence type="ECO:0000313" key="2">
    <source>
        <dbReference type="EMBL" id="RKF55490.1"/>
    </source>
</evidence>